<keyword evidence="2" id="KW-1185">Reference proteome</keyword>
<reference evidence="1" key="1">
    <citation type="submission" date="2021-06" db="EMBL/GenBank/DDBJ databases">
        <authorList>
            <person name="Kallberg Y."/>
            <person name="Tangrot J."/>
            <person name="Rosling A."/>
        </authorList>
    </citation>
    <scope>NUCLEOTIDE SEQUENCE</scope>
    <source>
        <strain evidence="1">FL966</strain>
    </source>
</reference>
<dbReference type="EMBL" id="CAJVQA010030483">
    <property type="protein sequence ID" value="CAG8799456.1"/>
    <property type="molecule type" value="Genomic_DNA"/>
</dbReference>
<dbReference type="Proteomes" id="UP000789759">
    <property type="component" value="Unassembled WGS sequence"/>
</dbReference>
<proteinExistence type="predicted"/>
<protein>
    <submittedName>
        <fullName evidence="1">15694_t:CDS:1</fullName>
    </submittedName>
</protein>
<comment type="caution">
    <text evidence="1">The sequence shown here is derived from an EMBL/GenBank/DDBJ whole genome shotgun (WGS) entry which is preliminary data.</text>
</comment>
<evidence type="ECO:0000313" key="1">
    <source>
        <dbReference type="EMBL" id="CAG8799456.1"/>
    </source>
</evidence>
<dbReference type="AlphaFoldDB" id="A0A9N9JVI6"/>
<accession>A0A9N9JVI6</accession>
<gene>
    <name evidence="1" type="ORF">CPELLU_LOCUS17598</name>
</gene>
<sequence length="367" mass="42825">MKINNSYEFAFNKPLLNKAATYNEAAAFNKTTAHKETVALNETTTYNKFAAFNKTTTHNKVVIFNEAAAYSEAAVRNEAATLNKIILDEYGFNKPVPNKLDSSEETQQELANIVINYTQTCANQFSLYILEERESFCKFTLLLNTYCSWMKKEKTTKNINFLKFREIYKNKNGVWSEYYTCSQAGTKQIHTNYIEGGVVVVNYWHKHNSYIPGNRADIQYLKKSEKIIARIKKFACQGLSLSFIRQLMKAPEEDVVPNRDELFTYEDIYNVIYKEIHLKYHYDNLDVINVQQWVKVLSENQMNLNNLNDPILSEAIKVWLNALKNDRWVNLVNVMLDNDDAEINAIHKVFTSANVFLCWWHIKCAWW</sequence>
<organism evidence="1 2">
    <name type="scientific">Cetraspora pellucida</name>
    <dbReference type="NCBI Taxonomy" id="1433469"/>
    <lineage>
        <taxon>Eukaryota</taxon>
        <taxon>Fungi</taxon>
        <taxon>Fungi incertae sedis</taxon>
        <taxon>Mucoromycota</taxon>
        <taxon>Glomeromycotina</taxon>
        <taxon>Glomeromycetes</taxon>
        <taxon>Diversisporales</taxon>
        <taxon>Gigasporaceae</taxon>
        <taxon>Cetraspora</taxon>
    </lineage>
</organism>
<name>A0A9N9JVI6_9GLOM</name>
<evidence type="ECO:0000313" key="2">
    <source>
        <dbReference type="Proteomes" id="UP000789759"/>
    </source>
</evidence>
<dbReference type="OrthoDB" id="2337740at2759"/>